<comment type="caution">
    <text evidence="1">The sequence shown here is derived from an EMBL/GenBank/DDBJ whole genome shotgun (WGS) entry which is preliminary data.</text>
</comment>
<feature type="non-terminal residue" evidence="1">
    <location>
        <position position="113"/>
    </location>
</feature>
<dbReference type="AlphaFoldDB" id="A0A9N8P6U3"/>
<sequence>MGCDSYIGGVNVVSYVSPLKQKMYLKIVSGIIRLSKLTDDIGGGITFILHSALIDQITLLPSPEDVEAFRVVVVPSASVGASTFTRELPKLMIFDVPRKHKLDGWVCENAGPN</sequence>
<accession>A0A9N8P6U3</accession>
<keyword evidence="2" id="KW-1185">Reference proteome</keyword>
<evidence type="ECO:0000313" key="2">
    <source>
        <dbReference type="Proteomes" id="UP000716446"/>
    </source>
</evidence>
<gene>
    <name evidence="1" type="ORF">AWRI4619_LOCUS2432</name>
</gene>
<protein>
    <submittedName>
        <fullName evidence="1">Uncharacterized protein</fullName>
    </submittedName>
</protein>
<proteinExistence type="predicted"/>
<dbReference type="EMBL" id="CAIJEN010000003">
    <property type="protein sequence ID" value="CAD0083865.1"/>
    <property type="molecule type" value="Genomic_DNA"/>
</dbReference>
<evidence type="ECO:0000313" key="1">
    <source>
        <dbReference type="EMBL" id="CAD0083865.1"/>
    </source>
</evidence>
<organism evidence="1 2">
    <name type="scientific">Aureobasidium vineae</name>
    <dbReference type="NCBI Taxonomy" id="2773715"/>
    <lineage>
        <taxon>Eukaryota</taxon>
        <taxon>Fungi</taxon>
        <taxon>Dikarya</taxon>
        <taxon>Ascomycota</taxon>
        <taxon>Pezizomycotina</taxon>
        <taxon>Dothideomycetes</taxon>
        <taxon>Dothideomycetidae</taxon>
        <taxon>Dothideales</taxon>
        <taxon>Saccotheciaceae</taxon>
        <taxon>Aureobasidium</taxon>
    </lineage>
</organism>
<reference evidence="1" key="1">
    <citation type="submission" date="2020-06" db="EMBL/GenBank/DDBJ databases">
        <authorList>
            <person name="Onetto C."/>
        </authorList>
    </citation>
    <scope>NUCLEOTIDE SEQUENCE</scope>
</reference>
<dbReference type="Proteomes" id="UP000716446">
    <property type="component" value="Unassembled WGS sequence"/>
</dbReference>
<name>A0A9N8P6U3_9PEZI</name>